<feature type="transmembrane region" description="Helical" evidence="7">
    <location>
        <begin position="199"/>
        <end position="217"/>
    </location>
</feature>
<sequence>MAAPVPTGPGDDASAVLDELSRNFSYWAPGAGNGSLSGAWYRRNQECLLAHMLRYTFTRHIPNISLRMNYSLSKNIRELVDVAYYGIIQNRETSFVGYTKLSVQTYTCRQLTRRISVSPVMYLKYSHLQLAQQEYPKPYFKSVIWWGGVLLMAVGETGNFAAYGVAPITLIAPLGCMSVTGSAIISVLFLKENLRASDLLGITLAFTGTYLLVNFAPNITQAISARTVQYYFVGWQFLLYVILEILVFCILLYFHKRKGMTHIAILLALVALLASVTAISVKAVSGMITFSMTDKMQLTYPIFYIMLIIMIASCVFQVKFLNQATILYTTTTVVPVNHIFFTTSAIIAGIVFYQEFLGAAFLAVFIYFFGCFLSFLGVFLVTRNREKEHLQQSYVDFGSVPGKQMLDKIQPDSNGLAYGTLPDGSDSTKSQSGEKKEA</sequence>
<dbReference type="Proteomes" id="UP000081671">
    <property type="component" value="Unplaced"/>
</dbReference>
<dbReference type="SUPFAM" id="SSF103481">
    <property type="entry name" value="Multidrug resistance efflux transporter EmrE"/>
    <property type="match status" value="1"/>
</dbReference>
<gene>
    <name evidence="9" type="primary">Nipal2</name>
</gene>
<dbReference type="GeneID" id="105982716"/>
<dbReference type="GO" id="GO:0016020">
    <property type="term" value="C:membrane"/>
    <property type="evidence" value="ECO:0007669"/>
    <property type="project" value="UniProtKB-SubCell"/>
</dbReference>
<evidence type="ECO:0000313" key="9">
    <source>
        <dbReference type="RefSeq" id="XP_012867848.1"/>
    </source>
</evidence>
<dbReference type="InterPro" id="IPR037185">
    <property type="entry name" value="EmrE-like"/>
</dbReference>
<evidence type="ECO:0000256" key="2">
    <source>
        <dbReference type="ARBA" id="ARBA00007230"/>
    </source>
</evidence>
<dbReference type="STRING" id="10020.ENSDORP00000018752"/>
<reference evidence="9" key="1">
    <citation type="submission" date="2025-08" db="UniProtKB">
        <authorList>
            <consortium name="RefSeq"/>
        </authorList>
    </citation>
    <scope>IDENTIFICATION</scope>
    <source>
        <tissue evidence="9">Kidney</tissue>
    </source>
</reference>
<evidence type="ECO:0000256" key="4">
    <source>
        <dbReference type="ARBA" id="ARBA00022989"/>
    </source>
</evidence>
<dbReference type="InParanoid" id="A0A1S3ETV1"/>
<feature type="transmembrane region" description="Helical" evidence="7">
    <location>
        <begin position="302"/>
        <end position="321"/>
    </location>
</feature>
<protein>
    <submittedName>
        <fullName evidence="9">NIPA-like protein 2</fullName>
    </submittedName>
</protein>
<dbReference type="GO" id="GO:0015095">
    <property type="term" value="F:magnesium ion transmembrane transporter activity"/>
    <property type="evidence" value="ECO:0007669"/>
    <property type="project" value="InterPro"/>
</dbReference>
<dbReference type="InterPro" id="IPR008521">
    <property type="entry name" value="Mg_trans_NIPA"/>
</dbReference>
<evidence type="ECO:0000256" key="7">
    <source>
        <dbReference type="SAM" id="Phobius"/>
    </source>
</evidence>
<keyword evidence="3 7" id="KW-0812">Transmembrane</keyword>
<dbReference type="Pfam" id="PF05653">
    <property type="entry name" value="Mg_trans_NIPA"/>
    <property type="match status" value="1"/>
</dbReference>
<evidence type="ECO:0000313" key="8">
    <source>
        <dbReference type="Proteomes" id="UP000081671"/>
    </source>
</evidence>
<comment type="similarity">
    <text evidence="2">Belongs to the NIPA family.</text>
</comment>
<keyword evidence="4 7" id="KW-1133">Transmembrane helix</keyword>
<dbReference type="PANTHER" id="PTHR12570">
    <property type="match status" value="1"/>
</dbReference>
<feature type="transmembrane region" description="Helical" evidence="7">
    <location>
        <begin position="143"/>
        <end position="164"/>
    </location>
</feature>
<organism evidence="8 9">
    <name type="scientific">Dipodomys ordii</name>
    <name type="common">Ord's kangaroo rat</name>
    <dbReference type="NCBI Taxonomy" id="10020"/>
    <lineage>
        <taxon>Eukaryota</taxon>
        <taxon>Metazoa</taxon>
        <taxon>Chordata</taxon>
        <taxon>Craniata</taxon>
        <taxon>Vertebrata</taxon>
        <taxon>Euteleostomi</taxon>
        <taxon>Mammalia</taxon>
        <taxon>Eutheria</taxon>
        <taxon>Euarchontoglires</taxon>
        <taxon>Glires</taxon>
        <taxon>Rodentia</taxon>
        <taxon>Castorimorpha</taxon>
        <taxon>Heteromyidae</taxon>
        <taxon>Dipodomyinae</taxon>
        <taxon>Dipodomys</taxon>
    </lineage>
</organism>
<feature type="transmembrane region" description="Helical" evidence="7">
    <location>
        <begin position="359"/>
        <end position="381"/>
    </location>
</feature>
<evidence type="ECO:0000256" key="6">
    <source>
        <dbReference type="SAM" id="MobiDB-lite"/>
    </source>
</evidence>
<dbReference type="AlphaFoldDB" id="A0A1S3ETV1"/>
<feature type="transmembrane region" description="Helical" evidence="7">
    <location>
        <begin position="333"/>
        <end position="353"/>
    </location>
</feature>
<accession>A0A1S3ETV1</accession>
<keyword evidence="5 7" id="KW-0472">Membrane</keyword>
<dbReference type="RefSeq" id="XP_012867848.1">
    <property type="nucleotide sequence ID" value="XM_013012394.1"/>
</dbReference>
<name>A0A1S3ETV1_DIPOR</name>
<dbReference type="PANTHER" id="PTHR12570:SF16">
    <property type="entry name" value="NIPA-LIKE PROTEIN 2"/>
    <property type="match status" value="1"/>
</dbReference>
<feature type="transmembrane region" description="Helical" evidence="7">
    <location>
        <begin position="170"/>
        <end position="190"/>
    </location>
</feature>
<dbReference type="OrthoDB" id="165382at2759"/>
<dbReference type="CTD" id="79815"/>
<feature type="transmembrane region" description="Helical" evidence="7">
    <location>
        <begin position="237"/>
        <end position="254"/>
    </location>
</feature>
<evidence type="ECO:0000256" key="5">
    <source>
        <dbReference type="ARBA" id="ARBA00023136"/>
    </source>
</evidence>
<comment type="subcellular location">
    <subcellularLocation>
        <location evidence="1">Membrane</location>
        <topology evidence="1">Multi-pass membrane protein</topology>
    </subcellularLocation>
</comment>
<dbReference type="FunCoup" id="A0A1S3ETV1">
    <property type="interactions" value="43"/>
</dbReference>
<feature type="region of interest" description="Disordered" evidence="6">
    <location>
        <begin position="409"/>
        <end position="438"/>
    </location>
</feature>
<keyword evidence="8" id="KW-1185">Reference proteome</keyword>
<evidence type="ECO:0000256" key="1">
    <source>
        <dbReference type="ARBA" id="ARBA00004141"/>
    </source>
</evidence>
<dbReference type="KEGG" id="dord:105982716"/>
<evidence type="ECO:0000256" key="3">
    <source>
        <dbReference type="ARBA" id="ARBA00022692"/>
    </source>
</evidence>
<feature type="transmembrane region" description="Helical" evidence="7">
    <location>
        <begin position="266"/>
        <end position="290"/>
    </location>
</feature>
<proteinExistence type="inferred from homology"/>